<evidence type="ECO:0000313" key="2">
    <source>
        <dbReference type="Proteomes" id="UP000029367"/>
    </source>
</evidence>
<sequence length="91" mass="10009">MANGYIVRGTESNKVVAYALEKSGHYLAHTRRDNEPTDSEGVLAELKREGVPPELIFILSGIQIHELQDAAKRVWGEGVELEHIGIVDEAA</sequence>
<evidence type="ECO:0000313" key="1">
    <source>
        <dbReference type="EMBL" id="AIM40507.1"/>
    </source>
</evidence>
<dbReference type="RefSeq" id="YP_009101354.1">
    <property type="nucleotide sequence ID" value="NC_025445.1"/>
</dbReference>
<proteinExistence type="predicted"/>
<dbReference type="KEGG" id="vg:22277654"/>
<name>A0A088F7N5_9CAUD</name>
<accession>A0A088F7N5</accession>
<dbReference type="EMBL" id="KM247287">
    <property type="protein sequence ID" value="AIM40507.1"/>
    <property type="molecule type" value="Genomic_DNA"/>
</dbReference>
<protein>
    <submittedName>
        <fullName evidence="1">Uncharacterized protein</fullName>
    </submittedName>
</protein>
<keyword evidence="2" id="KW-1185">Reference proteome</keyword>
<reference evidence="1 2" key="1">
    <citation type="submission" date="2014-07" db="EMBL/GenBank/DDBJ databases">
        <title>Synergy as a Rationale for Phage Therapy using Phage Cocktails.</title>
        <authorList>
            <person name="Schmerer M."/>
            <person name="Molineux I.J."/>
            <person name="Bull J.J."/>
        </authorList>
    </citation>
    <scope>NUCLEOTIDE SEQUENCE [LARGE SCALE GENOMIC DNA]</scope>
</reference>
<dbReference type="Proteomes" id="UP000029367">
    <property type="component" value="Segment"/>
</dbReference>
<organism evidence="1 2">
    <name type="scientific">Escherichia phage J8-65</name>
    <dbReference type="NCBI Taxonomy" id="1536597"/>
    <lineage>
        <taxon>Viruses</taxon>
        <taxon>Duplodnaviria</taxon>
        <taxon>Heunggongvirae</taxon>
        <taxon>Uroviricota</taxon>
        <taxon>Caudoviricetes</taxon>
        <taxon>Autographivirales</taxon>
        <taxon>Autoscriptoviridae</taxon>
        <taxon>Stentvirinae</taxon>
        <taxon>Bonnellvirus</taxon>
        <taxon>Bonnellvirus smaasur</taxon>
        <taxon>Bonnellvirus J865</taxon>
    </lineage>
</organism>
<dbReference type="GeneID" id="22277654"/>